<sequence>MSQGLPNPTGSEEPQRTPAPVTDPPSQSASNNAEAVLKGATGFAAILHEDERLIGGILISIPVVLTALIPFIPEKQRFTLACLTLGSVLVMGLLIFLLIKYRQRQGRQNVVENEELRNTNTDLQSSKSELEKQLRMRRDELRDSTKEQRAFLFRLKSQANQIAEQVEVLLQSDKITNNEVRETNRQMISLTQQIQDALDTLQRVQGSLSDAEDLDAIDPSFERELMERFERKQ</sequence>
<name>A0A2T1D979_9CYAN</name>
<proteinExistence type="predicted"/>
<reference evidence="4 5" key="1">
    <citation type="submission" date="2018-02" db="EMBL/GenBank/DDBJ databases">
        <authorList>
            <person name="Cohen D.B."/>
            <person name="Kent A.D."/>
        </authorList>
    </citation>
    <scope>NUCLEOTIDE SEQUENCE [LARGE SCALE GENOMIC DNA]</scope>
    <source>
        <strain evidence="4 5">ULC007</strain>
    </source>
</reference>
<feature type="transmembrane region" description="Helical" evidence="3">
    <location>
        <begin position="53"/>
        <end position="72"/>
    </location>
</feature>
<evidence type="ECO:0000313" key="4">
    <source>
        <dbReference type="EMBL" id="PSB17069.1"/>
    </source>
</evidence>
<accession>A0A2T1D979</accession>
<gene>
    <name evidence="4" type="ORF">C7B65_19860</name>
</gene>
<keyword evidence="1" id="KW-0175">Coiled coil</keyword>
<evidence type="ECO:0000256" key="2">
    <source>
        <dbReference type="SAM" id="MobiDB-lite"/>
    </source>
</evidence>
<evidence type="ECO:0000256" key="1">
    <source>
        <dbReference type="SAM" id="Coils"/>
    </source>
</evidence>
<dbReference type="RefSeq" id="WP_106254107.1">
    <property type="nucleotide sequence ID" value="NZ_MPPI01000035.1"/>
</dbReference>
<dbReference type="Proteomes" id="UP000238634">
    <property type="component" value="Unassembled WGS sequence"/>
</dbReference>
<keyword evidence="5" id="KW-1185">Reference proteome</keyword>
<feature type="compositionally biased region" description="Polar residues" evidence="2">
    <location>
        <begin position="1"/>
        <end position="12"/>
    </location>
</feature>
<comment type="caution">
    <text evidence="4">The sequence shown here is derived from an EMBL/GenBank/DDBJ whole genome shotgun (WGS) entry which is preliminary data.</text>
</comment>
<dbReference type="EMBL" id="PVWG01000033">
    <property type="protein sequence ID" value="PSB17069.1"/>
    <property type="molecule type" value="Genomic_DNA"/>
</dbReference>
<reference evidence="4 5" key="2">
    <citation type="submission" date="2018-03" db="EMBL/GenBank/DDBJ databases">
        <title>The ancient ancestry and fast evolution of plastids.</title>
        <authorList>
            <person name="Moore K.R."/>
            <person name="Magnabosco C."/>
            <person name="Momper L."/>
            <person name="Gold D.A."/>
            <person name="Bosak T."/>
            <person name="Fournier G.P."/>
        </authorList>
    </citation>
    <scope>NUCLEOTIDE SEQUENCE [LARGE SCALE GENOMIC DNA]</scope>
    <source>
        <strain evidence="4 5">ULC007</strain>
    </source>
</reference>
<feature type="region of interest" description="Disordered" evidence="2">
    <location>
        <begin position="1"/>
        <end position="32"/>
    </location>
</feature>
<evidence type="ECO:0000313" key="5">
    <source>
        <dbReference type="Proteomes" id="UP000238634"/>
    </source>
</evidence>
<keyword evidence="3" id="KW-0472">Membrane</keyword>
<dbReference type="AlphaFoldDB" id="A0A2T1D979"/>
<evidence type="ECO:0000256" key="3">
    <source>
        <dbReference type="SAM" id="Phobius"/>
    </source>
</evidence>
<keyword evidence="3" id="KW-0812">Transmembrane</keyword>
<keyword evidence="3" id="KW-1133">Transmembrane helix</keyword>
<organism evidence="4 5">
    <name type="scientific">Phormidesmis priestleyi ULC007</name>
    <dbReference type="NCBI Taxonomy" id="1920490"/>
    <lineage>
        <taxon>Bacteria</taxon>
        <taxon>Bacillati</taxon>
        <taxon>Cyanobacteriota</taxon>
        <taxon>Cyanophyceae</taxon>
        <taxon>Leptolyngbyales</taxon>
        <taxon>Leptolyngbyaceae</taxon>
        <taxon>Phormidesmis</taxon>
    </lineage>
</organism>
<feature type="coiled-coil region" evidence="1">
    <location>
        <begin position="113"/>
        <end position="147"/>
    </location>
</feature>
<protein>
    <submittedName>
        <fullName evidence="4">Uncharacterized protein</fullName>
    </submittedName>
</protein>
<feature type="transmembrane region" description="Helical" evidence="3">
    <location>
        <begin position="78"/>
        <end position="99"/>
    </location>
</feature>